<gene>
    <name evidence="1" type="ORF">A2669_02240</name>
</gene>
<name>A0A1F8F1P3_9BACT</name>
<protein>
    <submittedName>
        <fullName evidence="1">Uncharacterized protein</fullName>
    </submittedName>
</protein>
<dbReference type="Proteomes" id="UP000177605">
    <property type="component" value="Unassembled WGS sequence"/>
</dbReference>
<organism evidence="1 2">
    <name type="scientific">Candidatus Yanofskybacteria bacterium RIFCSPHIGHO2_01_FULL_48_25b</name>
    <dbReference type="NCBI Taxonomy" id="1802672"/>
    <lineage>
        <taxon>Bacteria</taxon>
        <taxon>Candidatus Yanofskyibacteriota</taxon>
    </lineage>
</organism>
<dbReference type="EMBL" id="MGJM01000004">
    <property type="protein sequence ID" value="OGN07052.1"/>
    <property type="molecule type" value="Genomic_DNA"/>
</dbReference>
<sequence>MYYIISSRSEVGTDGSTFYRKVAQPENGRAILDALERELSGEAGCPASLHRLEEGHTSQLGKEDKSSFFVLRCEPQAQTA</sequence>
<dbReference type="AlphaFoldDB" id="A0A1F8F1P3"/>
<accession>A0A1F8F1P3</accession>
<evidence type="ECO:0000313" key="1">
    <source>
        <dbReference type="EMBL" id="OGN07052.1"/>
    </source>
</evidence>
<comment type="caution">
    <text evidence="1">The sequence shown here is derived from an EMBL/GenBank/DDBJ whole genome shotgun (WGS) entry which is preliminary data.</text>
</comment>
<proteinExistence type="predicted"/>
<evidence type="ECO:0000313" key="2">
    <source>
        <dbReference type="Proteomes" id="UP000177605"/>
    </source>
</evidence>
<reference evidence="1 2" key="1">
    <citation type="journal article" date="2016" name="Nat. Commun.">
        <title>Thousands of microbial genomes shed light on interconnected biogeochemical processes in an aquifer system.</title>
        <authorList>
            <person name="Anantharaman K."/>
            <person name="Brown C.T."/>
            <person name="Hug L.A."/>
            <person name="Sharon I."/>
            <person name="Castelle C.J."/>
            <person name="Probst A.J."/>
            <person name="Thomas B.C."/>
            <person name="Singh A."/>
            <person name="Wilkins M.J."/>
            <person name="Karaoz U."/>
            <person name="Brodie E.L."/>
            <person name="Williams K.H."/>
            <person name="Hubbard S.S."/>
            <person name="Banfield J.F."/>
        </authorList>
    </citation>
    <scope>NUCLEOTIDE SEQUENCE [LARGE SCALE GENOMIC DNA]</scope>
</reference>